<dbReference type="AlphaFoldDB" id="F2JIG2"/>
<accession>F2JIG2</accession>
<evidence type="ECO:0000259" key="2">
    <source>
        <dbReference type="PROSITE" id="PS50943"/>
    </source>
</evidence>
<dbReference type="PANTHER" id="PTHR46558">
    <property type="entry name" value="TRACRIPTIONAL REGULATORY PROTEIN-RELATED-RELATED"/>
    <property type="match status" value="1"/>
</dbReference>
<dbReference type="PROSITE" id="PS50943">
    <property type="entry name" value="HTH_CROC1"/>
    <property type="match status" value="1"/>
</dbReference>
<keyword evidence="4" id="KW-1185">Reference proteome</keyword>
<gene>
    <name evidence="3" type="ordered locus">Clole_2627</name>
</gene>
<dbReference type="Gene3D" id="1.10.260.40">
    <property type="entry name" value="lambda repressor-like DNA-binding domains"/>
    <property type="match status" value="1"/>
</dbReference>
<keyword evidence="1" id="KW-0238">DNA-binding</keyword>
<evidence type="ECO:0000313" key="3">
    <source>
        <dbReference type="EMBL" id="ADZ84328.1"/>
    </source>
</evidence>
<dbReference type="STRING" id="642492.Clole_2627"/>
<proteinExistence type="predicted"/>
<reference evidence="3 4" key="1">
    <citation type="journal article" date="2011" name="J. Bacteriol.">
        <title>Complete genome sequence of the cellulose-degrading bacterium Cellulosilyticum lentocellum.</title>
        <authorList>
            <consortium name="US DOE Joint Genome Institute"/>
            <person name="Miller D.A."/>
            <person name="Suen G."/>
            <person name="Bruce D."/>
            <person name="Copeland A."/>
            <person name="Cheng J.F."/>
            <person name="Detter C."/>
            <person name="Goodwin L.A."/>
            <person name="Han C.S."/>
            <person name="Hauser L.J."/>
            <person name="Land M.L."/>
            <person name="Lapidus A."/>
            <person name="Lucas S."/>
            <person name="Meincke L."/>
            <person name="Pitluck S."/>
            <person name="Tapia R."/>
            <person name="Teshima H."/>
            <person name="Woyke T."/>
            <person name="Fox B.G."/>
            <person name="Angert E.R."/>
            <person name="Currie C.R."/>
        </authorList>
    </citation>
    <scope>NUCLEOTIDE SEQUENCE [LARGE SCALE GENOMIC DNA]</scope>
    <source>
        <strain evidence="4">ATCC 49066 / DSM 5427 / NCIMB 11756 / RHM5</strain>
    </source>
</reference>
<dbReference type="InterPro" id="IPR001387">
    <property type="entry name" value="Cro/C1-type_HTH"/>
</dbReference>
<evidence type="ECO:0000256" key="1">
    <source>
        <dbReference type="ARBA" id="ARBA00023125"/>
    </source>
</evidence>
<evidence type="ECO:0000313" key="4">
    <source>
        <dbReference type="Proteomes" id="UP000008467"/>
    </source>
</evidence>
<name>F2JIG2_CELLD</name>
<protein>
    <submittedName>
        <fullName evidence="3">Helix-turn-helix domain protein</fullName>
    </submittedName>
</protein>
<dbReference type="InterPro" id="IPR010982">
    <property type="entry name" value="Lambda_DNA-bd_dom_sf"/>
</dbReference>
<organism evidence="3 4">
    <name type="scientific">Cellulosilyticum lentocellum (strain ATCC 49066 / DSM 5427 / NCIMB 11756 / RHM5)</name>
    <name type="common">Clostridium lentocellum</name>
    <dbReference type="NCBI Taxonomy" id="642492"/>
    <lineage>
        <taxon>Bacteria</taxon>
        <taxon>Bacillati</taxon>
        <taxon>Bacillota</taxon>
        <taxon>Clostridia</taxon>
        <taxon>Lachnospirales</taxon>
        <taxon>Cellulosilyticaceae</taxon>
        <taxon>Cellulosilyticum</taxon>
    </lineage>
</organism>
<dbReference type="RefSeq" id="WP_013657621.1">
    <property type="nucleotide sequence ID" value="NC_015275.1"/>
</dbReference>
<dbReference type="Pfam" id="PF01381">
    <property type="entry name" value="HTH_3"/>
    <property type="match status" value="1"/>
</dbReference>
<dbReference type="EMBL" id="CP002582">
    <property type="protein sequence ID" value="ADZ84328.1"/>
    <property type="molecule type" value="Genomic_DNA"/>
</dbReference>
<dbReference type="Proteomes" id="UP000008467">
    <property type="component" value="Chromosome"/>
</dbReference>
<dbReference type="SUPFAM" id="SSF47413">
    <property type="entry name" value="lambda repressor-like DNA-binding domains"/>
    <property type="match status" value="1"/>
</dbReference>
<dbReference type="PANTHER" id="PTHR46558:SF11">
    <property type="entry name" value="HTH-TYPE TRANSCRIPTIONAL REGULATOR XRE"/>
    <property type="match status" value="1"/>
</dbReference>
<dbReference type="GO" id="GO:0003677">
    <property type="term" value="F:DNA binding"/>
    <property type="evidence" value="ECO:0007669"/>
    <property type="project" value="UniProtKB-KW"/>
</dbReference>
<dbReference type="KEGG" id="cle:Clole_2627"/>
<dbReference type="CDD" id="cd00093">
    <property type="entry name" value="HTH_XRE"/>
    <property type="match status" value="1"/>
</dbReference>
<feature type="domain" description="HTH cro/C1-type" evidence="2">
    <location>
        <begin position="6"/>
        <end position="60"/>
    </location>
</feature>
<sequence>MLGNNIKTARKKLKLTQKELAQQLGIAEITIRKYEKGEREPNLETIEKLAVTLKVTPYELLGNLNNSVALNHAPMAEVTKNLSLLAGSPDDAINGLGTNLEILIENITANTLNKHNVPYTRHDAHAYIDAMNKLLNKLCIIANPMQFINDPEHTNLIKEIDNFMGYKLNQFNEQED</sequence>
<dbReference type="SMART" id="SM00530">
    <property type="entry name" value="HTH_XRE"/>
    <property type="match status" value="1"/>
</dbReference>
<dbReference type="HOGENOM" id="CLU_1522518_0_0_9"/>